<reference evidence="3" key="1">
    <citation type="submission" date="2016-10" db="EMBL/GenBank/DDBJ databases">
        <authorList>
            <person name="Varghese N."/>
            <person name="Submissions S."/>
        </authorList>
    </citation>
    <scope>NUCLEOTIDE SEQUENCE [LARGE SCALE GENOMIC DNA]</scope>
    <source>
        <strain evidence="3">S6-262</strain>
    </source>
</reference>
<protein>
    <submittedName>
        <fullName evidence="2">Uncharacterized protein</fullName>
    </submittedName>
</protein>
<keyword evidence="3" id="KW-1185">Reference proteome</keyword>
<dbReference type="AlphaFoldDB" id="A0A1H7Z7A6"/>
<dbReference type="EMBL" id="FOCF01000001">
    <property type="protein sequence ID" value="SEM54482.1"/>
    <property type="molecule type" value="Genomic_DNA"/>
</dbReference>
<evidence type="ECO:0000313" key="3">
    <source>
        <dbReference type="Proteomes" id="UP000199206"/>
    </source>
</evidence>
<name>A0A1H7Z7A6_9SPHN</name>
<keyword evidence="1" id="KW-0812">Transmembrane</keyword>
<evidence type="ECO:0000313" key="2">
    <source>
        <dbReference type="EMBL" id="SEM54482.1"/>
    </source>
</evidence>
<dbReference type="OrthoDB" id="8457045at2"/>
<accession>A0A1H7Z7A6</accession>
<dbReference type="RefSeq" id="WP_093663913.1">
    <property type="nucleotide sequence ID" value="NZ_FOCF01000001.1"/>
</dbReference>
<dbReference type="STRING" id="1166340.SAMN05192583_0574"/>
<sequence length="146" mass="16173">MATDSNDDRYRRWLLIALAIISMMVLAGLFWGLWVSRYDCVATDFVLSNWKVVLGLPFMSLASFIIVALFRQPSDPIEFAGLGFSVKGSAGEVVLWCLCFLSMAGAVKLLASPDYHYAGCSRVIEDDRAEPIPDLFSNQVSQPQAE</sequence>
<organism evidence="2 3">
    <name type="scientific">Sphingomonas gellani</name>
    <dbReference type="NCBI Taxonomy" id="1166340"/>
    <lineage>
        <taxon>Bacteria</taxon>
        <taxon>Pseudomonadati</taxon>
        <taxon>Pseudomonadota</taxon>
        <taxon>Alphaproteobacteria</taxon>
        <taxon>Sphingomonadales</taxon>
        <taxon>Sphingomonadaceae</taxon>
        <taxon>Sphingomonas</taxon>
    </lineage>
</organism>
<feature type="transmembrane region" description="Helical" evidence="1">
    <location>
        <begin position="93"/>
        <end position="111"/>
    </location>
</feature>
<proteinExistence type="predicted"/>
<gene>
    <name evidence="2" type="ORF">SAMN05192583_0574</name>
</gene>
<feature type="transmembrane region" description="Helical" evidence="1">
    <location>
        <begin position="54"/>
        <end position="72"/>
    </location>
</feature>
<feature type="transmembrane region" description="Helical" evidence="1">
    <location>
        <begin position="12"/>
        <end position="34"/>
    </location>
</feature>
<evidence type="ECO:0000256" key="1">
    <source>
        <dbReference type="SAM" id="Phobius"/>
    </source>
</evidence>
<dbReference type="Proteomes" id="UP000199206">
    <property type="component" value="Unassembled WGS sequence"/>
</dbReference>
<keyword evidence="1" id="KW-1133">Transmembrane helix</keyword>
<keyword evidence="1" id="KW-0472">Membrane</keyword>